<organism evidence="2">
    <name type="scientific">Streptomyces sp. NBC_01401</name>
    <dbReference type="NCBI Taxonomy" id="2903854"/>
    <lineage>
        <taxon>Bacteria</taxon>
        <taxon>Bacillati</taxon>
        <taxon>Actinomycetota</taxon>
        <taxon>Actinomycetes</taxon>
        <taxon>Kitasatosporales</taxon>
        <taxon>Streptomycetaceae</taxon>
        <taxon>Streptomyces</taxon>
    </lineage>
</organism>
<protein>
    <submittedName>
        <fullName evidence="2">MbtH family protein</fullName>
    </submittedName>
</protein>
<sequence>MSAPSGPGPFDPGPEGRATHLVLANDRGQLSLWPVWRQVPAGWSVRFGPAPHRECVAALESGGKPD</sequence>
<name>A0AAU3GPS3_9ACTN</name>
<dbReference type="AlphaFoldDB" id="A0AAU3GPS3"/>
<dbReference type="SMART" id="SM00923">
    <property type="entry name" value="MbtH"/>
    <property type="match status" value="1"/>
</dbReference>
<feature type="domain" description="MbtH-like" evidence="1">
    <location>
        <begin position="8"/>
        <end position="61"/>
    </location>
</feature>
<dbReference type="SUPFAM" id="SSF160582">
    <property type="entry name" value="MbtH-like"/>
    <property type="match status" value="1"/>
</dbReference>
<dbReference type="Gene3D" id="3.90.820.10">
    <property type="entry name" value="Structural Genomics, Unknown Function 30-nov-00 1gh9 Mol_id"/>
    <property type="match status" value="1"/>
</dbReference>
<evidence type="ECO:0000313" key="2">
    <source>
        <dbReference type="EMBL" id="WTY93841.1"/>
    </source>
</evidence>
<dbReference type="EMBL" id="CP109535">
    <property type="protein sequence ID" value="WTY93841.1"/>
    <property type="molecule type" value="Genomic_DNA"/>
</dbReference>
<gene>
    <name evidence="2" type="ORF">OG626_02525</name>
</gene>
<evidence type="ECO:0000259" key="1">
    <source>
        <dbReference type="SMART" id="SM00923"/>
    </source>
</evidence>
<reference evidence="2" key="1">
    <citation type="submission" date="2022-10" db="EMBL/GenBank/DDBJ databases">
        <title>The complete genomes of actinobacterial strains from the NBC collection.</title>
        <authorList>
            <person name="Joergensen T.S."/>
            <person name="Alvarez Arevalo M."/>
            <person name="Sterndorff E.B."/>
            <person name="Faurdal D."/>
            <person name="Vuksanovic O."/>
            <person name="Mourched A.-S."/>
            <person name="Charusanti P."/>
            <person name="Shaw S."/>
            <person name="Blin K."/>
            <person name="Weber T."/>
        </authorList>
    </citation>
    <scope>NUCLEOTIDE SEQUENCE</scope>
    <source>
        <strain evidence="2">NBC_01401</strain>
    </source>
</reference>
<dbReference type="InterPro" id="IPR005153">
    <property type="entry name" value="MbtH-like_dom"/>
</dbReference>
<dbReference type="Pfam" id="PF03621">
    <property type="entry name" value="MbtH"/>
    <property type="match status" value="1"/>
</dbReference>
<dbReference type="InterPro" id="IPR038020">
    <property type="entry name" value="MbtH-like_sf"/>
</dbReference>
<accession>A0AAU3GPS3</accession>
<proteinExistence type="predicted"/>